<gene>
    <name evidence="1" type="ORF">RPIT_05425</name>
</gene>
<dbReference type="PANTHER" id="PTHR42705">
    <property type="entry name" value="BIFUNCTIONAL NON-HOMOLOGOUS END JOINING PROTEIN LIGD"/>
    <property type="match status" value="1"/>
</dbReference>
<dbReference type="InterPro" id="IPR052171">
    <property type="entry name" value="NHEJ_LigD"/>
</dbReference>
<dbReference type="OrthoDB" id="9802472at2"/>
<accession>A0A1Q2CDW6</accession>
<protein>
    <submittedName>
        <fullName evidence="1">Uncharacterized protein</fullName>
    </submittedName>
</protein>
<dbReference type="KEGG" id="tfl:RPIT_05425"/>
<dbReference type="CDD" id="cd04861">
    <property type="entry name" value="LigD_Pol_like"/>
    <property type="match status" value="1"/>
</dbReference>
<reference evidence="1 2" key="1">
    <citation type="journal article" date="2016" name="Int. J. Syst. Evol. Microbiol.">
        <title>Tessaracoccus flavus sp. nov., isolated from the drainage system of a lindane-producing factory.</title>
        <authorList>
            <person name="Kumari R."/>
            <person name="Singh P."/>
            <person name="Schumann P."/>
            <person name="Lal R."/>
        </authorList>
    </citation>
    <scope>NUCLEOTIDE SEQUENCE [LARGE SCALE GENOMIC DNA]</scope>
    <source>
        <strain evidence="1 2">RP1T</strain>
    </source>
</reference>
<evidence type="ECO:0000313" key="2">
    <source>
        <dbReference type="Proteomes" id="UP000188324"/>
    </source>
</evidence>
<dbReference type="PANTHER" id="PTHR42705:SF2">
    <property type="entry name" value="BIFUNCTIONAL NON-HOMOLOGOUS END JOINING PROTEIN LIGD"/>
    <property type="match status" value="1"/>
</dbReference>
<dbReference type="Proteomes" id="UP000188324">
    <property type="component" value="Chromosome"/>
</dbReference>
<dbReference type="InterPro" id="IPR014145">
    <property type="entry name" value="LigD_pol_dom"/>
</dbReference>
<keyword evidence="2" id="KW-1185">Reference proteome</keyword>
<dbReference type="RefSeq" id="WP_077341365.1">
    <property type="nucleotide sequence ID" value="NZ_CP019605.1"/>
</dbReference>
<dbReference type="AlphaFoldDB" id="A0A1Q2CDW6"/>
<dbReference type="Gene3D" id="3.90.920.10">
    <property type="entry name" value="DNA primase, PRIM domain"/>
    <property type="match status" value="1"/>
</dbReference>
<dbReference type="Pfam" id="PF21686">
    <property type="entry name" value="LigD_Prim-Pol"/>
    <property type="match status" value="1"/>
</dbReference>
<sequence>MSERIATEVDGVQLSLSNLDQPLFPNGFTKGELISYYLEIAEVMLPHLSDRAITRVRFPDGAGAPSFYEKNAPAGTPEWVRTVDVATSSGPISYVTARQRADLVWLANLRAIELHTPQWRFVDATQGDGGVILDGPDEPRATTLIIDLDPGPGITPEDSARGAIIAATTLAELGLEAFPKTSGNKGLQLSVPIQPTPASEVYSFAQALARHLTAAHPKLFVATMSKDARGGLIFVDFAQNYAARNTVTAYSVRGLDTPSVATPLTWDEVAALQPDSTLRTSPAKVMARVQDLGDLWQAQEPTSSSPSLPAPPS</sequence>
<dbReference type="NCBIfam" id="TIGR02778">
    <property type="entry name" value="ligD_pol"/>
    <property type="match status" value="1"/>
</dbReference>
<organism evidence="1 2">
    <name type="scientific">Tessaracoccus flavus</name>
    <dbReference type="NCBI Taxonomy" id="1610493"/>
    <lineage>
        <taxon>Bacteria</taxon>
        <taxon>Bacillati</taxon>
        <taxon>Actinomycetota</taxon>
        <taxon>Actinomycetes</taxon>
        <taxon>Propionibacteriales</taxon>
        <taxon>Propionibacteriaceae</taxon>
        <taxon>Tessaracoccus</taxon>
    </lineage>
</organism>
<name>A0A1Q2CDW6_9ACTN</name>
<evidence type="ECO:0000313" key="1">
    <source>
        <dbReference type="EMBL" id="AQP44322.1"/>
    </source>
</evidence>
<dbReference type="EMBL" id="CP019605">
    <property type="protein sequence ID" value="AQP44322.1"/>
    <property type="molecule type" value="Genomic_DNA"/>
</dbReference>
<proteinExistence type="predicted"/>
<dbReference type="STRING" id="1610493.RPIT_05425"/>